<reference evidence="2" key="1">
    <citation type="journal article" date="2019" name="Int. J. Syst. Evol. Microbiol.">
        <title>The Global Catalogue of Microorganisms (GCM) 10K type strain sequencing project: providing services to taxonomists for standard genome sequencing and annotation.</title>
        <authorList>
            <consortium name="The Broad Institute Genomics Platform"/>
            <consortium name="The Broad Institute Genome Sequencing Center for Infectious Disease"/>
            <person name="Wu L."/>
            <person name="Ma J."/>
        </authorList>
    </citation>
    <scope>NUCLEOTIDE SEQUENCE [LARGE SCALE GENOMIC DNA]</scope>
    <source>
        <strain evidence="2">CCUG 55074</strain>
    </source>
</reference>
<accession>A0ABW3SXY6</accession>
<evidence type="ECO:0000313" key="1">
    <source>
        <dbReference type="EMBL" id="MFD1189697.1"/>
    </source>
</evidence>
<proteinExistence type="predicted"/>
<comment type="caution">
    <text evidence="1">The sequence shown here is derived from an EMBL/GenBank/DDBJ whole genome shotgun (WGS) entry which is preliminary data.</text>
</comment>
<sequence>MSEPRVIPADEALAWSLSTYPALDWTDLEDAIADAISDSMDMDWTSRDGARAVVECLKKIGART</sequence>
<dbReference type="RefSeq" id="WP_377352605.1">
    <property type="nucleotide sequence ID" value="NZ_JBHTLQ010000006.1"/>
</dbReference>
<evidence type="ECO:0000313" key="2">
    <source>
        <dbReference type="Proteomes" id="UP001597216"/>
    </source>
</evidence>
<dbReference type="Proteomes" id="UP001597216">
    <property type="component" value="Unassembled WGS sequence"/>
</dbReference>
<dbReference type="EMBL" id="JBHTLQ010000006">
    <property type="protein sequence ID" value="MFD1189697.1"/>
    <property type="molecule type" value="Genomic_DNA"/>
</dbReference>
<gene>
    <name evidence="1" type="ORF">ACFQ27_03825</name>
</gene>
<organism evidence="1 2">
    <name type="scientific">Phenylobacterium conjunctum</name>
    <dbReference type="NCBI Taxonomy" id="1298959"/>
    <lineage>
        <taxon>Bacteria</taxon>
        <taxon>Pseudomonadati</taxon>
        <taxon>Pseudomonadota</taxon>
        <taxon>Alphaproteobacteria</taxon>
        <taxon>Caulobacterales</taxon>
        <taxon>Caulobacteraceae</taxon>
        <taxon>Phenylobacterium</taxon>
    </lineage>
</organism>
<name>A0ABW3SXY6_9CAUL</name>
<keyword evidence="2" id="KW-1185">Reference proteome</keyword>
<protein>
    <submittedName>
        <fullName evidence="1">Uncharacterized protein</fullName>
    </submittedName>
</protein>